<keyword evidence="2" id="KW-1185">Reference proteome</keyword>
<protein>
    <submittedName>
        <fullName evidence="1">Cytochrome P450</fullName>
    </submittedName>
</protein>
<dbReference type="EMBL" id="JAQQWK010000002">
    <property type="protein sequence ID" value="KAK8050832.1"/>
    <property type="molecule type" value="Genomic_DNA"/>
</dbReference>
<accession>A0ABR1TW83</accession>
<dbReference type="InterPro" id="IPR036396">
    <property type="entry name" value="Cyt_P450_sf"/>
</dbReference>
<proteinExistence type="predicted"/>
<name>A0ABR1TW83_9PEZI</name>
<dbReference type="Proteomes" id="UP001444661">
    <property type="component" value="Unassembled WGS sequence"/>
</dbReference>
<dbReference type="SUPFAM" id="SSF48264">
    <property type="entry name" value="Cytochrome P450"/>
    <property type="match status" value="1"/>
</dbReference>
<organism evidence="1 2">
    <name type="scientific">Apiospora rasikravindrae</name>
    <dbReference type="NCBI Taxonomy" id="990691"/>
    <lineage>
        <taxon>Eukaryota</taxon>
        <taxon>Fungi</taxon>
        <taxon>Dikarya</taxon>
        <taxon>Ascomycota</taxon>
        <taxon>Pezizomycotina</taxon>
        <taxon>Sordariomycetes</taxon>
        <taxon>Xylariomycetidae</taxon>
        <taxon>Amphisphaeriales</taxon>
        <taxon>Apiosporaceae</taxon>
        <taxon>Apiospora</taxon>
    </lineage>
</organism>
<sequence>MRMSPSVSYRYGDVVISSGVPLGMTLLDFPAEPNVYPNPDSFVPEGWLPFDSPAARKYRGFGEAPSAPLNA</sequence>
<evidence type="ECO:0000313" key="1">
    <source>
        <dbReference type="EMBL" id="KAK8050832.1"/>
    </source>
</evidence>
<reference evidence="1 2" key="1">
    <citation type="submission" date="2023-01" db="EMBL/GenBank/DDBJ databases">
        <title>Analysis of 21 Apiospora genomes using comparative genomics revels a genus with tremendous synthesis potential of carbohydrate active enzymes and secondary metabolites.</title>
        <authorList>
            <person name="Sorensen T."/>
        </authorList>
    </citation>
    <scope>NUCLEOTIDE SEQUENCE [LARGE SCALE GENOMIC DNA]</scope>
    <source>
        <strain evidence="1 2">CBS 33761</strain>
    </source>
</reference>
<gene>
    <name evidence="1" type="ORF">PG993_002217</name>
</gene>
<evidence type="ECO:0000313" key="2">
    <source>
        <dbReference type="Proteomes" id="UP001444661"/>
    </source>
</evidence>
<comment type="caution">
    <text evidence="1">The sequence shown here is derived from an EMBL/GenBank/DDBJ whole genome shotgun (WGS) entry which is preliminary data.</text>
</comment>